<accession>A0A3N1L1C8</accession>
<keyword evidence="2" id="KW-1003">Cell membrane</keyword>
<keyword evidence="6" id="KW-0012">Acyltransferase</keyword>
<dbReference type="NCBIfam" id="NF005120">
    <property type="entry name" value="PRK06553.1"/>
    <property type="match status" value="1"/>
</dbReference>
<dbReference type="EMBL" id="RJKX01000017">
    <property type="protein sequence ID" value="ROP83315.1"/>
    <property type="molecule type" value="Genomic_DNA"/>
</dbReference>
<protein>
    <submittedName>
        <fullName evidence="8">KDO2-lipid IV(A) lauroyltransferase</fullName>
    </submittedName>
</protein>
<evidence type="ECO:0000256" key="2">
    <source>
        <dbReference type="ARBA" id="ARBA00022475"/>
    </source>
</evidence>
<dbReference type="Pfam" id="PF03279">
    <property type="entry name" value="Lip_A_acyltrans"/>
    <property type="match status" value="1"/>
</dbReference>
<comment type="subcellular location">
    <subcellularLocation>
        <location evidence="1">Cell inner membrane</location>
    </subcellularLocation>
</comment>
<evidence type="ECO:0000256" key="7">
    <source>
        <dbReference type="SAM" id="MobiDB-lite"/>
    </source>
</evidence>
<evidence type="ECO:0000256" key="4">
    <source>
        <dbReference type="ARBA" id="ARBA00022679"/>
    </source>
</evidence>
<keyword evidence="5" id="KW-0472">Membrane</keyword>
<sequence>MAMLRLKLLLLRWATAVGAGLVTLFFLAARVIPYDWMAAFGGGFARLIGPHLRPSRTARANLELAFPEKSPAEREAILRGAWDNLGRTAVEYPYIGRLWDYDPERPDATGRIEVVGQEHFLSLRDDGRPGIVFAAHLANWELLAVAAARHGLEIAVLYREPNNPAIARIIRRIRGQNMGRLIPTDLRGGLALVGVLKGGGHVGMLVDQHFSRGPLGRFFGHPVRTAPAAAKFARAFDCPIHGARVMRLEGGRFRLEITPPLVLPPPSDNPAADEAALTQTITGIIEGWVRDRPQDWLWMHRRWRVPASEAPAMPPAPQKHAADVDKPEGGR</sequence>
<organism evidence="8 9">
    <name type="scientific">Stella humosa</name>
    <dbReference type="NCBI Taxonomy" id="94"/>
    <lineage>
        <taxon>Bacteria</taxon>
        <taxon>Pseudomonadati</taxon>
        <taxon>Pseudomonadota</taxon>
        <taxon>Alphaproteobacteria</taxon>
        <taxon>Rhodospirillales</taxon>
        <taxon>Stellaceae</taxon>
        <taxon>Stella</taxon>
    </lineage>
</organism>
<comment type="caution">
    <text evidence="8">The sequence shown here is derived from an EMBL/GenBank/DDBJ whole genome shotgun (WGS) entry which is preliminary data.</text>
</comment>
<dbReference type="GO" id="GO:0005886">
    <property type="term" value="C:plasma membrane"/>
    <property type="evidence" value="ECO:0007669"/>
    <property type="project" value="UniProtKB-SubCell"/>
</dbReference>
<dbReference type="AlphaFoldDB" id="A0A3N1L1C8"/>
<dbReference type="CDD" id="cd07984">
    <property type="entry name" value="LPLAT_LABLAT-like"/>
    <property type="match status" value="1"/>
</dbReference>
<dbReference type="GO" id="GO:0009247">
    <property type="term" value="P:glycolipid biosynthetic process"/>
    <property type="evidence" value="ECO:0007669"/>
    <property type="project" value="UniProtKB-ARBA"/>
</dbReference>
<dbReference type="GO" id="GO:0016746">
    <property type="term" value="F:acyltransferase activity"/>
    <property type="evidence" value="ECO:0007669"/>
    <property type="project" value="UniProtKB-KW"/>
</dbReference>
<keyword evidence="3" id="KW-0997">Cell inner membrane</keyword>
<evidence type="ECO:0000256" key="5">
    <source>
        <dbReference type="ARBA" id="ARBA00023136"/>
    </source>
</evidence>
<feature type="compositionally biased region" description="Basic and acidic residues" evidence="7">
    <location>
        <begin position="320"/>
        <end position="331"/>
    </location>
</feature>
<dbReference type="PANTHER" id="PTHR30606:SF9">
    <property type="entry name" value="LIPID A BIOSYNTHESIS LAUROYLTRANSFERASE"/>
    <property type="match status" value="1"/>
</dbReference>
<evidence type="ECO:0000313" key="9">
    <source>
        <dbReference type="Proteomes" id="UP000278222"/>
    </source>
</evidence>
<evidence type="ECO:0000256" key="3">
    <source>
        <dbReference type="ARBA" id="ARBA00022519"/>
    </source>
</evidence>
<dbReference type="Proteomes" id="UP000278222">
    <property type="component" value="Unassembled WGS sequence"/>
</dbReference>
<dbReference type="PANTHER" id="PTHR30606">
    <property type="entry name" value="LIPID A BIOSYNTHESIS LAUROYL ACYLTRANSFERASE"/>
    <property type="match status" value="1"/>
</dbReference>
<feature type="region of interest" description="Disordered" evidence="7">
    <location>
        <begin position="308"/>
        <end position="331"/>
    </location>
</feature>
<evidence type="ECO:0000256" key="1">
    <source>
        <dbReference type="ARBA" id="ARBA00004533"/>
    </source>
</evidence>
<evidence type="ECO:0000313" key="8">
    <source>
        <dbReference type="EMBL" id="ROP83315.1"/>
    </source>
</evidence>
<evidence type="ECO:0000256" key="6">
    <source>
        <dbReference type="ARBA" id="ARBA00023315"/>
    </source>
</evidence>
<name>A0A3N1L1C8_9PROT</name>
<keyword evidence="4 8" id="KW-0808">Transferase</keyword>
<proteinExistence type="predicted"/>
<reference evidence="8 9" key="1">
    <citation type="submission" date="2018-11" db="EMBL/GenBank/DDBJ databases">
        <title>Genomic Encyclopedia of Type Strains, Phase IV (KMG-IV): sequencing the most valuable type-strain genomes for metagenomic binning, comparative biology and taxonomic classification.</title>
        <authorList>
            <person name="Goeker M."/>
        </authorList>
    </citation>
    <scope>NUCLEOTIDE SEQUENCE [LARGE SCALE GENOMIC DNA]</scope>
    <source>
        <strain evidence="8 9">DSM 5900</strain>
    </source>
</reference>
<gene>
    <name evidence="8" type="ORF">EDC65_4848</name>
</gene>
<keyword evidence="9" id="KW-1185">Reference proteome</keyword>
<dbReference type="RefSeq" id="WP_197735773.1">
    <property type="nucleotide sequence ID" value="NZ_AP019700.1"/>
</dbReference>
<dbReference type="InterPro" id="IPR004960">
    <property type="entry name" value="LipA_acyltrans"/>
</dbReference>